<gene>
    <name evidence="5" type="ORF">IFM89_036830</name>
</gene>
<dbReference type="OrthoDB" id="1847747at2759"/>
<dbReference type="PROSITE" id="PS50011">
    <property type="entry name" value="PROTEIN_KINASE_DOM"/>
    <property type="match status" value="1"/>
</dbReference>
<evidence type="ECO:0000256" key="3">
    <source>
        <dbReference type="SAM" id="Phobius"/>
    </source>
</evidence>
<keyword evidence="1" id="KW-0547">Nucleotide-binding</keyword>
<feature type="domain" description="Protein kinase" evidence="4">
    <location>
        <begin position="86"/>
        <end position="347"/>
    </location>
</feature>
<organism evidence="5 6">
    <name type="scientific">Coptis chinensis</name>
    <dbReference type="NCBI Taxonomy" id="261450"/>
    <lineage>
        <taxon>Eukaryota</taxon>
        <taxon>Viridiplantae</taxon>
        <taxon>Streptophyta</taxon>
        <taxon>Embryophyta</taxon>
        <taxon>Tracheophyta</taxon>
        <taxon>Spermatophyta</taxon>
        <taxon>Magnoliopsida</taxon>
        <taxon>Ranunculales</taxon>
        <taxon>Ranunculaceae</taxon>
        <taxon>Coptidoideae</taxon>
        <taxon>Coptis</taxon>
    </lineage>
</organism>
<evidence type="ECO:0000256" key="1">
    <source>
        <dbReference type="ARBA" id="ARBA00022741"/>
    </source>
</evidence>
<evidence type="ECO:0000313" key="6">
    <source>
        <dbReference type="Proteomes" id="UP000631114"/>
    </source>
</evidence>
<dbReference type="GO" id="GO:0005524">
    <property type="term" value="F:ATP binding"/>
    <property type="evidence" value="ECO:0007669"/>
    <property type="project" value="UniProtKB-KW"/>
</dbReference>
<keyword evidence="3" id="KW-0812">Transmembrane</keyword>
<dbReference type="InterPro" id="IPR000719">
    <property type="entry name" value="Prot_kinase_dom"/>
</dbReference>
<evidence type="ECO:0000256" key="2">
    <source>
        <dbReference type="ARBA" id="ARBA00022840"/>
    </source>
</evidence>
<dbReference type="Gene3D" id="1.10.510.10">
    <property type="entry name" value="Transferase(Phosphotransferase) domain 1"/>
    <property type="match status" value="1"/>
</dbReference>
<protein>
    <recommendedName>
        <fullName evidence="4">Protein kinase domain-containing protein</fullName>
    </recommendedName>
</protein>
<keyword evidence="2" id="KW-0067">ATP-binding</keyword>
<dbReference type="Gene3D" id="3.30.200.20">
    <property type="entry name" value="Phosphorylase Kinase, domain 1"/>
    <property type="match status" value="1"/>
</dbReference>
<feature type="transmembrane region" description="Helical" evidence="3">
    <location>
        <begin position="20"/>
        <end position="41"/>
    </location>
</feature>
<keyword evidence="3" id="KW-0472">Membrane</keyword>
<dbReference type="PANTHER" id="PTHR46008:SF2">
    <property type="entry name" value="LEAF RUST 10 DISEASE-RESISTANCE LOCUS RECEPTOR-LIKE PROTEIN KINASE-LIKE 1.4"/>
    <property type="match status" value="1"/>
</dbReference>
<keyword evidence="6" id="KW-1185">Reference proteome</keyword>
<sequence>MDVKHMEVTVTRDDIAIKKVVILAGILALVFIFASLATLLARLRRPVKSSTLCSYPVYKQSSASFCKARQMQLFTYEDLEEATKGFEEAQKLNEGATGTVHYGVLGNGSHVAVQKFQCENEENLMMVLSRVEILSQVSHMSVAPLLGCCIDLGNTPQVVYEVYANGTLDEHLHQGRHKGTIDWQQRLNIAAETASALAYLQYEISPPIYHHDLKSACVFLDKDFSAKIAGFGLLNSGFEDGIHTRYNYEGSRFYRSDVYDFGVILLEIISGSKHVDLPAMALPKIRSGKLEEIVDPHLYYHEQPAFHREQIVIVADLATRCLLFGGDGRLGMMDAAKELIQIAKESLDGGRRGPALEETFQMISMSPDSIYLP</sequence>
<dbReference type="InterPro" id="IPR011009">
    <property type="entry name" value="Kinase-like_dom_sf"/>
</dbReference>
<dbReference type="InterPro" id="IPR001245">
    <property type="entry name" value="Ser-Thr/Tyr_kinase_cat_dom"/>
</dbReference>
<evidence type="ECO:0000313" key="5">
    <source>
        <dbReference type="EMBL" id="KAF9590706.1"/>
    </source>
</evidence>
<dbReference type="AlphaFoldDB" id="A0A835H175"/>
<dbReference type="Pfam" id="PF07714">
    <property type="entry name" value="PK_Tyr_Ser-Thr"/>
    <property type="match status" value="1"/>
</dbReference>
<dbReference type="Proteomes" id="UP000631114">
    <property type="component" value="Unassembled WGS sequence"/>
</dbReference>
<comment type="caution">
    <text evidence="5">The sequence shown here is derived from an EMBL/GenBank/DDBJ whole genome shotgun (WGS) entry which is preliminary data.</text>
</comment>
<dbReference type="EMBL" id="JADFTS010000009">
    <property type="protein sequence ID" value="KAF9590706.1"/>
    <property type="molecule type" value="Genomic_DNA"/>
</dbReference>
<proteinExistence type="predicted"/>
<dbReference type="SUPFAM" id="SSF56112">
    <property type="entry name" value="Protein kinase-like (PK-like)"/>
    <property type="match status" value="1"/>
</dbReference>
<keyword evidence="3" id="KW-1133">Transmembrane helix</keyword>
<dbReference type="GO" id="GO:0004672">
    <property type="term" value="F:protein kinase activity"/>
    <property type="evidence" value="ECO:0007669"/>
    <property type="project" value="InterPro"/>
</dbReference>
<evidence type="ECO:0000259" key="4">
    <source>
        <dbReference type="PROSITE" id="PS50011"/>
    </source>
</evidence>
<name>A0A835H175_9MAGN</name>
<reference evidence="5 6" key="1">
    <citation type="submission" date="2020-10" db="EMBL/GenBank/DDBJ databases">
        <title>The Coptis chinensis genome and diversification of protoberbering-type alkaloids.</title>
        <authorList>
            <person name="Wang B."/>
            <person name="Shu S."/>
            <person name="Song C."/>
            <person name="Liu Y."/>
        </authorList>
    </citation>
    <scope>NUCLEOTIDE SEQUENCE [LARGE SCALE GENOMIC DNA]</scope>
    <source>
        <strain evidence="5">HL-2020</strain>
        <tissue evidence="5">Leaf</tissue>
    </source>
</reference>
<dbReference type="PANTHER" id="PTHR46008">
    <property type="entry name" value="LEAF RUST 10 DISEASE-RESISTANCE LOCUS RECEPTOR-LIKE PROTEIN KINASE-LIKE 1.4"/>
    <property type="match status" value="1"/>
</dbReference>
<accession>A0A835H175</accession>